<feature type="signal peptide" evidence="1">
    <location>
        <begin position="1"/>
        <end position="16"/>
    </location>
</feature>
<evidence type="ECO:0000313" key="4">
    <source>
        <dbReference type="Proteomes" id="UP001634394"/>
    </source>
</evidence>
<proteinExistence type="predicted"/>
<dbReference type="EMBL" id="JBJQND010000014">
    <property type="protein sequence ID" value="KAL3855732.1"/>
    <property type="molecule type" value="Genomic_DNA"/>
</dbReference>
<evidence type="ECO:0000256" key="1">
    <source>
        <dbReference type="SAM" id="SignalP"/>
    </source>
</evidence>
<dbReference type="Proteomes" id="UP001634394">
    <property type="component" value="Unassembled WGS sequence"/>
</dbReference>
<comment type="caution">
    <text evidence="3">The sequence shown here is derived from an EMBL/GenBank/DDBJ whole genome shotgun (WGS) entry which is preliminary data.</text>
</comment>
<sequence length="126" mass="14398">MKLLIVVAVLINLSYQETTVPDVPSTRSTHAPQPTRETSVHHEYRFHYDYVTQKMVLHEGNNCYIFTLNDQEKVDVHTDAGLTNLEIKFMQMIDTGTRTEVTAASLDRHLTLGCGARTLEHYYTIS</sequence>
<dbReference type="AlphaFoldDB" id="A0ABD3V2G2"/>
<evidence type="ECO:0000313" key="2">
    <source>
        <dbReference type="EMBL" id="KAL3855608.1"/>
    </source>
</evidence>
<feature type="chain" id="PRO_5044725089" evidence="1">
    <location>
        <begin position="17"/>
        <end position="126"/>
    </location>
</feature>
<evidence type="ECO:0000313" key="3">
    <source>
        <dbReference type="EMBL" id="KAL3855732.1"/>
    </source>
</evidence>
<organism evidence="3 4">
    <name type="scientific">Sinanodonta woodiana</name>
    <name type="common">Chinese pond mussel</name>
    <name type="synonym">Anodonta woodiana</name>
    <dbReference type="NCBI Taxonomy" id="1069815"/>
    <lineage>
        <taxon>Eukaryota</taxon>
        <taxon>Metazoa</taxon>
        <taxon>Spiralia</taxon>
        <taxon>Lophotrochozoa</taxon>
        <taxon>Mollusca</taxon>
        <taxon>Bivalvia</taxon>
        <taxon>Autobranchia</taxon>
        <taxon>Heteroconchia</taxon>
        <taxon>Palaeoheterodonta</taxon>
        <taxon>Unionida</taxon>
        <taxon>Unionoidea</taxon>
        <taxon>Unionidae</taxon>
        <taxon>Unioninae</taxon>
        <taxon>Sinanodonta</taxon>
    </lineage>
</organism>
<dbReference type="EMBL" id="JBJQND010000014">
    <property type="protein sequence ID" value="KAL3855608.1"/>
    <property type="molecule type" value="Genomic_DNA"/>
</dbReference>
<name>A0ABD3V2G2_SINWO</name>
<reference evidence="3 4" key="1">
    <citation type="submission" date="2024-11" db="EMBL/GenBank/DDBJ databases">
        <title>Chromosome-level genome assembly of the freshwater bivalve Anodonta woodiana.</title>
        <authorList>
            <person name="Chen X."/>
        </authorList>
    </citation>
    <scope>NUCLEOTIDE SEQUENCE [LARGE SCALE GENOMIC DNA]</scope>
    <source>
        <strain evidence="3">MN2024</strain>
        <tissue evidence="3">Gills</tissue>
    </source>
</reference>
<protein>
    <submittedName>
        <fullName evidence="3">Uncharacterized protein</fullName>
    </submittedName>
</protein>
<keyword evidence="1" id="KW-0732">Signal</keyword>
<accession>A0ABD3V2G2</accession>
<keyword evidence="4" id="KW-1185">Reference proteome</keyword>
<gene>
    <name evidence="2" type="ORF">ACJMK2_014815</name>
    <name evidence="3" type="ORF">ACJMK2_014937</name>
</gene>